<evidence type="ECO:0000256" key="1">
    <source>
        <dbReference type="SAM" id="Phobius"/>
    </source>
</evidence>
<comment type="caution">
    <text evidence="2">The sequence shown here is derived from an EMBL/GenBank/DDBJ whole genome shotgun (WGS) entry which is preliminary data.</text>
</comment>
<accession>A0A150J6U7</accession>
<feature type="transmembrane region" description="Helical" evidence="1">
    <location>
        <begin position="6"/>
        <end position="25"/>
    </location>
</feature>
<proteinExistence type="predicted"/>
<dbReference type="AlphaFoldDB" id="A0A150J6U7"/>
<evidence type="ECO:0000313" key="3">
    <source>
        <dbReference type="Proteomes" id="UP000075578"/>
    </source>
</evidence>
<reference evidence="2 3" key="1">
    <citation type="journal article" date="2016" name="ISME J.">
        <title>Chasing the elusive Euryarchaeota class WSA2: genomes reveal a uniquely fastidious methyl-reducing methanogen.</title>
        <authorList>
            <person name="Nobu M.K."/>
            <person name="Narihiro T."/>
            <person name="Kuroda K."/>
            <person name="Mei R."/>
            <person name="Liu W.T."/>
        </authorList>
    </citation>
    <scope>NUCLEOTIDE SEQUENCE [LARGE SCALE GENOMIC DNA]</scope>
    <source>
        <strain evidence="2">U1lsi0528_Bin089</strain>
    </source>
</reference>
<protein>
    <submittedName>
        <fullName evidence="2">Uncharacterized protein</fullName>
    </submittedName>
</protein>
<organism evidence="2 3">
    <name type="scientific">Candidatus Methanofastidiosum methylothiophilum</name>
    <dbReference type="NCBI Taxonomy" id="1705564"/>
    <lineage>
        <taxon>Archaea</taxon>
        <taxon>Methanobacteriati</taxon>
        <taxon>Methanobacteriota</taxon>
        <taxon>Stenosarchaea group</taxon>
        <taxon>Candidatus Methanofastidiosia</taxon>
        <taxon>Candidatus Methanofastidiosales</taxon>
        <taxon>Candidatus Methanofastidiosaceae</taxon>
        <taxon>Candidatus Methanofastidiosum</taxon>
    </lineage>
</organism>
<evidence type="ECO:0000313" key="2">
    <source>
        <dbReference type="EMBL" id="KYC52982.1"/>
    </source>
</evidence>
<keyword evidence="1" id="KW-0812">Transmembrane</keyword>
<sequence length="150" mass="17235">MGKLETFALILLVLTLVLIPILILGDNMKSKTEGNATDQNNNDVNSLSEIKDVNMAQEMQKAIDNLELKGVDTSELKNLKTEYAAYNKEEELALIEDDFESVLKYRTQKEEIILLFADILQQNSYFSFNIYEYTKNIKYGQEGNISYFNK</sequence>
<keyword evidence="1" id="KW-1133">Transmembrane helix</keyword>
<keyword evidence="1" id="KW-0472">Membrane</keyword>
<dbReference type="Proteomes" id="UP000075578">
    <property type="component" value="Unassembled WGS sequence"/>
</dbReference>
<dbReference type="EMBL" id="LNGD01000020">
    <property type="protein sequence ID" value="KYC52982.1"/>
    <property type="molecule type" value="Genomic_DNA"/>
</dbReference>
<gene>
    <name evidence="2" type="ORF">AMQ74_00554</name>
</gene>
<name>A0A150J6U7_9EURY</name>